<dbReference type="Gene3D" id="3.40.50.300">
    <property type="entry name" value="P-loop containing nucleotide triphosphate hydrolases"/>
    <property type="match status" value="1"/>
</dbReference>
<dbReference type="SUPFAM" id="SSF52540">
    <property type="entry name" value="P-loop containing nucleoside triphosphate hydrolases"/>
    <property type="match status" value="1"/>
</dbReference>
<organism evidence="4 5">
    <name type="scientific">Deinococcus detaillensis</name>
    <dbReference type="NCBI Taxonomy" id="2592048"/>
    <lineage>
        <taxon>Bacteria</taxon>
        <taxon>Thermotogati</taxon>
        <taxon>Deinococcota</taxon>
        <taxon>Deinococci</taxon>
        <taxon>Deinococcales</taxon>
        <taxon>Deinococcaceae</taxon>
        <taxon>Deinococcus</taxon>
    </lineage>
</organism>
<dbReference type="Pfam" id="PF03976">
    <property type="entry name" value="PPK2"/>
    <property type="match status" value="1"/>
</dbReference>
<dbReference type="OrthoDB" id="9775224at2"/>
<comment type="caution">
    <text evidence="4">The sequence shown here is derived from an EMBL/GenBank/DDBJ whole genome shotgun (WGS) entry which is preliminary data.</text>
</comment>
<dbReference type="PIRSF" id="PIRSF028756">
    <property type="entry name" value="PPK2_prd"/>
    <property type="match status" value="1"/>
</dbReference>
<evidence type="ECO:0000256" key="2">
    <source>
        <dbReference type="ARBA" id="ARBA00022777"/>
    </source>
</evidence>
<feature type="domain" description="Polyphosphate kinase-2-related" evidence="3">
    <location>
        <begin position="26"/>
        <end position="252"/>
    </location>
</feature>
<proteinExistence type="predicted"/>
<keyword evidence="1" id="KW-0808">Transferase</keyword>
<keyword evidence="5" id="KW-1185">Reference proteome</keyword>
<sequence length="268" mass="30873">MDISRYRVDGKKLKLSDLPTDETKKLDRGKIEQETADIGAQLTGLQDRLYAESQQSLLVVLQARDAGGKDGTVKHVFEPVNPQGIIVTSFKVPNEEDLKHDFLWRIHPHTPSAGMIAVFNRSHYEDVLVTRVHKLIDDKTAQQRFEHIRHFEALLGSRGTRILKLYLHISPEEQRQRLQARLDDPRKNWKFNPGDLKERALWDDYTAAYEDALSATSTDAAPWYVIPADQKWYRNRVISQLLLETLEDMNPQYPKSEFDLTNVAVGKL</sequence>
<dbReference type="NCBIfam" id="TIGR03709">
    <property type="entry name" value="PPK2_rel_1"/>
    <property type="match status" value="1"/>
</dbReference>
<evidence type="ECO:0000256" key="1">
    <source>
        <dbReference type="ARBA" id="ARBA00022679"/>
    </source>
</evidence>
<dbReference type="EMBL" id="VKDB01000003">
    <property type="protein sequence ID" value="TSA87301.1"/>
    <property type="molecule type" value="Genomic_DNA"/>
</dbReference>
<evidence type="ECO:0000313" key="4">
    <source>
        <dbReference type="EMBL" id="TSA87301.1"/>
    </source>
</evidence>
<dbReference type="PANTHER" id="PTHR34383">
    <property type="entry name" value="POLYPHOSPHATE:AMP PHOSPHOTRANSFERASE-RELATED"/>
    <property type="match status" value="1"/>
</dbReference>
<dbReference type="PANTHER" id="PTHR34383:SF3">
    <property type="entry name" value="POLYPHOSPHATE:AMP PHOSPHOTRANSFERASE"/>
    <property type="match status" value="1"/>
</dbReference>
<keyword evidence="2 4" id="KW-0418">Kinase</keyword>
<dbReference type="Proteomes" id="UP000316092">
    <property type="component" value="Unassembled WGS sequence"/>
</dbReference>
<dbReference type="InterPro" id="IPR022488">
    <property type="entry name" value="PPK2-related"/>
</dbReference>
<dbReference type="AlphaFoldDB" id="A0A553V510"/>
<accession>A0A553V510</accession>
<dbReference type="GO" id="GO:0006797">
    <property type="term" value="P:polyphosphate metabolic process"/>
    <property type="evidence" value="ECO:0007669"/>
    <property type="project" value="InterPro"/>
</dbReference>
<dbReference type="InterPro" id="IPR022300">
    <property type="entry name" value="PPK2-rel_1"/>
</dbReference>
<name>A0A553V510_9DEIO</name>
<evidence type="ECO:0000259" key="3">
    <source>
        <dbReference type="Pfam" id="PF03976"/>
    </source>
</evidence>
<dbReference type="GO" id="GO:0008976">
    <property type="term" value="F:polyphosphate kinase activity"/>
    <property type="evidence" value="ECO:0007669"/>
    <property type="project" value="InterPro"/>
</dbReference>
<gene>
    <name evidence="4" type="ORF">FNU79_05305</name>
</gene>
<dbReference type="RefSeq" id="WP_143719843.1">
    <property type="nucleotide sequence ID" value="NZ_VKDB01000003.1"/>
</dbReference>
<dbReference type="InterPro" id="IPR016898">
    <property type="entry name" value="Polyphosphate_phosphotransfera"/>
</dbReference>
<protein>
    <submittedName>
        <fullName evidence="4">Polyphosphate kinase 2 family protein</fullName>
    </submittedName>
</protein>
<reference evidence="4 5" key="1">
    <citation type="submission" date="2019-07" db="EMBL/GenBank/DDBJ databases">
        <title>Deinococcus detaillus sp. nov., isolated from humus soil in Antarctica.</title>
        <authorList>
            <person name="Zhang K."/>
        </authorList>
    </citation>
    <scope>NUCLEOTIDE SEQUENCE [LARGE SCALE GENOMIC DNA]</scope>
    <source>
        <strain evidence="4 5">H1</strain>
    </source>
</reference>
<evidence type="ECO:0000313" key="5">
    <source>
        <dbReference type="Proteomes" id="UP000316092"/>
    </source>
</evidence>
<dbReference type="InterPro" id="IPR027417">
    <property type="entry name" value="P-loop_NTPase"/>
</dbReference>